<sequence>MNLSVKYRAIKEIKFKSPIILPLVILAMLQLSACKKKVGCTDASAVNYNEFIDSQNEDNSCFYISECYVEVYESFVNKMLDEGAVKIELLHEDSIYPIYDSAETYNIQNYADLFTFFVLSSEGNKKHDTTTYELVSYITQGDVLTLPGKIDWIGGLISKVIID</sequence>
<organism evidence="1 2">
    <name type="scientific">Putridiphycobacter roseus</name>
    <dbReference type="NCBI Taxonomy" id="2219161"/>
    <lineage>
        <taxon>Bacteria</taxon>
        <taxon>Pseudomonadati</taxon>
        <taxon>Bacteroidota</taxon>
        <taxon>Flavobacteriia</taxon>
        <taxon>Flavobacteriales</taxon>
        <taxon>Crocinitomicaceae</taxon>
        <taxon>Putridiphycobacter</taxon>
    </lineage>
</organism>
<reference evidence="1 2" key="1">
    <citation type="submission" date="2018-06" db="EMBL/GenBank/DDBJ databases">
        <title>The draft genome sequence of Crocinitomix sp. SM1701.</title>
        <authorList>
            <person name="Zhang X."/>
        </authorList>
    </citation>
    <scope>NUCLEOTIDE SEQUENCE [LARGE SCALE GENOMIC DNA]</scope>
    <source>
        <strain evidence="1 2">SM1701</strain>
    </source>
</reference>
<dbReference type="Proteomes" id="UP000249248">
    <property type="component" value="Unassembled WGS sequence"/>
</dbReference>
<protein>
    <submittedName>
        <fullName evidence="1">Uncharacterized protein</fullName>
    </submittedName>
</protein>
<name>A0A2W1MZ93_9FLAO</name>
<evidence type="ECO:0000313" key="1">
    <source>
        <dbReference type="EMBL" id="PZE15901.1"/>
    </source>
</evidence>
<dbReference type="AlphaFoldDB" id="A0A2W1MZ93"/>
<proteinExistence type="predicted"/>
<accession>A0A2W1MZ93</accession>
<dbReference type="RefSeq" id="WP_111064403.1">
    <property type="nucleotide sequence ID" value="NZ_JBHUCU010000012.1"/>
</dbReference>
<keyword evidence="2" id="KW-1185">Reference proteome</keyword>
<evidence type="ECO:0000313" key="2">
    <source>
        <dbReference type="Proteomes" id="UP000249248"/>
    </source>
</evidence>
<gene>
    <name evidence="1" type="ORF">DNU06_15445</name>
</gene>
<comment type="caution">
    <text evidence="1">The sequence shown here is derived from an EMBL/GenBank/DDBJ whole genome shotgun (WGS) entry which is preliminary data.</text>
</comment>
<dbReference type="EMBL" id="QKSB01000014">
    <property type="protein sequence ID" value="PZE15901.1"/>
    <property type="molecule type" value="Genomic_DNA"/>
</dbReference>
<dbReference type="OrthoDB" id="978343at2"/>